<evidence type="ECO:0000256" key="14">
    <source>
        <dbReference type="RuleBase" id="RU366025"/>
    </source>
</evidence>
<keyword evidence="8 14" id="KW-0378">Hydrolase</keyword>
<feature type="domain" description="UBP-type" evidence="17">
    <location>
        <begin position="156"/>
        <end position="265"/>
    </location>
</feature>
<feature type="binding site" evidence="12">
    <location>
        <position position="210"/>
    </location>
    <ligand>
        <name>Zn(2+)</name>
        <dbReference type="ChEBI" id="CHEBI:29105"/>
    </ligand>
</feature>
<feature type="binding site" evidence="12">
    <location>
        <position position="198"/>
    </location>
    <ligand>
        <name>Zn(2+)</name>
        <dbReference type="ChEBI" id="CHEBI:29105"/>
    </ligand>
</feature>
<dbReference type="Pfam" id="PF17807">
    <property type="entry name" value="zf-UBP_var"/>
    <property type="match status" value="1"/>
</dbReference>
<dbReference type="SMART" id="SM00165">
    <property type="entry name" value="UBA"/>
    <property type="match status" value="2"/>
</dbReference>
<evidence type="ECO:0000256" key="6">
    <source>
        <dbReference type="ARBA" id="ARBA00022771"/>
    </source>
</evidence>
<dbReference type="FunFam" id="1.10.8.10:FF:000086">
    <property type="entry name" value="Ubiquitin carboxyl-terminal hydrolase"/>
    <property type="match status" value="1"/>
</dbReference>
<evidence type="ECO:0000256" key="1">
    <source>
        <dbReference type="ARBA" id="ARBA00000707"/>
    </source>
</evidence>
<evidence type="ECO:0000256" key="8">
    <source>
        <dbReference type="ARBA" id="ARBA00022801"/>
    </source>
</evidence>
<dbReference type="EC" id="3.4.19.12" evidence="14"/>
<feature type="domain" description="USP" evidence="16">
    <location>
        <begin position="309"/>
        <end position="764"/>
    </location>
</feature>
<dbReference type="SUPFAM" id="SSF54001">
    <property type="entry name" value="Cysteine proteinases"/>
    <property type="match status" value="1"/>
</dbReference>
<dbReference type="Pfam" id="PF00627">
    <property type="entry name" value="UBA"/>
    <property type="match status" value="1"/>
</dbReference>
<dbReference type="InterPro" id="IPR001394">
    <property type="entry name" value="Peptidase_C19_UCH"/>
</dbReference>
<dbReference type="PIRSF" id="PIRSF016308">
    <property type="entry name" value="UBP"/>
    <property type="match status" value="1"/>
</dbReference>
<dbReference type="GO" id="GO:0016579">
    <property type="term" value="P:protein deubiquitination"/>
    <property type="evidence" value="ECO:0007669"/>
    <property type="project" value="InterPro"/>
</dbReference>
<evidence type="ECO:0000256" key="12">
    <source>
        <dbReference type="PIRSR" id="PIRSR016308-3"/>
    </source>
</evidence>
<dbReference type="InterPro" id="IPR033864">
    <property type="entry name" value="UBA2_scUBP14-like"/>
</dbReference>
<dbReference type="EMBL" id="LT598449">
    <property type="protein sequence ID" value="SCU78494.1"/>
    <property type="molecule type" value="Genomic_DNA"/>
</dbReference>
<dbReference type="GO" id="GO:0004843">
    <property type="term" value="F:cysteine-type deubiquitinase activity"/>
    <property type="evidence" value="ECO:0007669"/>
    <property type="project" value="UniProtKB-UniRule"/>
</dbReference>
<keyword evidence="5" id="KW-0677">Repeat</keyword>
<dbReference type="Gene3D" id="3.90.70.10">
    <property type="entry name" value="Cysteine proteinases"/>
    <property type="match status" value="1"/>
</dbReference>
<dbReference type="SMART" id="SM00290">
    <property type="entry name" value="ZnF_UBP"/>
    <property type="match status" value="2"/>
</dbReference>
<dbReference type="InterPro" id="IPR013083">
    <property type="entry name" value="Znf_RING/FYVE/PHD"/>
</dbReference>
<dbReference type="InterPro" id="IPR001607">
    <property type="entry name" value="Znf_UBP"/>
</dbReference>
<dbReference type="CDD" id="cd14296">
    <property type="entry name" value="UBA1_scUBP14_like"/>
    <property type="match status" value="1"/>
</dbReference>
<dbReference type="InterPro" id="IPR041432">
    <property type="entry name" value="UBP13_Znf-UBP_var"/>
</dbReference>
<dbReference type="CDD" id="cd14298">
    <property type="entry name" value="UBA2_scUBP14_like"/>
    <property type="match status" value="1"/>
</dbReference>
<dbReference type="PANTHER" id="PTHR24006:SF664">
    <property type="entry name" value="UBIQUITIN CARBOXYL-TERMINAL HYDROLASE"/>
    <property type="match status" value="1"/>
</dbReference>
<feature type="active site" description="Proton acceptor" evidence="11">
    <location>
        <position position="717"/>
    </location>
</feature>
<keyword evidence="9 14" id="KW-0788">Thiol protease</keyword>
<proteinExistence type="inferred from homology"/>
<feature type="binding site" evidence="12">
    <location>
        <position position="181"/>
    </location>
    <ligand>
        <name>Zn(2+)</name>
        <dbReference type="ChEBI" id="CHEBI:29105"/>
    </ligand>
</feature>
<dbReference type="PROSITE" id="PS50235">
    <property type="entry name" value="USP_3"/>
    <property type="match status" value="1"/>
</dbReference>
<feature type="domain" description="UBA" evidence="15">
    <location>
        <begin position="558"/>
        <end position="608"/>
    </location>
</feature>
<dbReference type="InterPro" id="IPR028889">
    <property type="entry name" value="USP"/>
</dbReference>
<evidence type="ECO:0000256" key="9">
    <source>
        <dbReference type="ARBA" id="ARBA00022807"/>
    </source>
</evidence>
<dbReference type="Pfam" id="PF02148">
    <property type="entry name" value="zf-UBP"/>
    <property type="match status" value="1"/>
</dbReference>
<keyword evidence="6 13" id="KW-0863">Zinc-finger</keyword>
<evidence type="ECO:0000256" key="11">
    <source>
        <dbReference type="PIRSR" id="PIRSR016308-1"/>
    </source>
</evidence>
<feature type="binding site" evidence="12">
    <location>
        <position position="178"/>
    </location>
    <ligand>
        <name>Zn(2+)</name>
        <dbReference type="ChEBI" id="CHEBI:29105"/>
    </ligand>
</feature>
<evidence type="ECO:0000259" key="17">
    <source>
        <dbReference type="PROSITE" id="PS50271"/>
    </source>
</evidence>
<evidence type="ECO:0000256" key="4">
    <source>
        <dbReference type="ARBA" id="ARBA00022723"/>
    </source>
</evidence>
<evidence type="ECO:0000256" key="7">
    <source>
        <dbReference type="ARBA" id="ARBA00022786"/>
    </source>
</evidence>
<evidence type="ECO:0000313" key="19">
    <source>
        <dbReference type="Proteomes" id="UP000189911"/>
    </source>
</evidence>
<dbReference type="InterPro" id="IPR009060">
    <property type="entry name" value="UBA-like_sf"/>
</dbReference>
<dbReference type="GO" id="GO:0008270">
    <property type="term" value="F:zinc ion binding"/>
    <property type="evidence" value="ECO:0007669"/>
    <property type="project" value="UniProtKB-KW"/>
</dbReference>
<comment type="catalytic activity">
    <reaction evidence="1 14">
        <text>Thiol-dependent hydrolysis of ester, thioester, amide, peptide and isopeptide bonds formed by the C-terminal Gly of ubiquitin (a 76-residue protein attached to proteins as an intracellular targeting signal).</text>
        <dbReference type="EC" id="3.4.19.12"/>
    </reaction>
</comment>
<dbReference type="Proteomes" id="UP000189911">
    <property type="component" value="Chromosome A"/>
</dbReference>
<evidence type="ECO:0000256" key="10">
    <source>
        <dbReference type="ARBA" id="ARBA00022833"/>
    </source>
</evidence>
<dbReference type="PROSITE" id="PS50271">
    <property type="entry name" value="ZF_UBP"/>
    <property type="match status" value="1"/>
</dbReference>
<dbReference type="Gene3D" id="1.10.8.10">
    <property type="entry name" value="DNA helicase RuvA subunit, C-terminal domain"/>
    <property type="match status" value="2"/>
</dbReference>
<dbReference type="SUPFAM" id="SSF57850">
    <property type="entry name" value="RING/U-box"/>
    <property type="match status" value="2"/>
</dbReference>
<dbReference type="InterPro" id="IPR016652">
    <property type="entry name" value="Ubiquitinyl_hydrolase"/>
</dbReference>
<sequence>MSSIEDFINLQVPSVVHKDDCGYCFETMYNDDTKTSHSLNICLRCFQSFCSDHTNLHEDVTQHELNERHDFYLKLTKVKKPDAEHPVEKKLKLEVTEKSDDDAYDSFWCVVQGTTTLVDHETKPSNPEVQSKVDHILSARSNNFQQMASSWQLEVKPCIHVDSLTIASSEPQNIGSSCAECGLENNLWLCLHCGHLGCGRQQIGIQGQSHGLSHYQEYPDHSLAVKLGSLSYSSSDVYCYCCDDEVQFANAESWTKLLGHWGIDIRGKVAQEKTLVELQIEQNMNWDFQMVDSQGHDLQHLKSSQEYGCGLINLGNSCYMNSVLQILMNGGISSWSLDQLGDFPTDVVYVSSNLKCQLIKLRNAMKIDPAKYSRGVRPSTFKNCVGATHEEFSSGRQQDALEFFSYFTDLLDNKVFDKASSNPNDLLKFTLQDRLECTQCHGVKYSTQASDYLQVPLSETDKPQVLAEQIARYFEGEEVSFTCPACSKQVTAVKSSGFQSFPDTLVVSPTRIKLVNWVPTKTSQEVLMPGIQATDKTPLNLGIFKSPGFNGETEQLLPENEETAVFIPSAQSVSSLSEMGFTENASMRALYFTNNSSTEDAMNWLFQHVEDSDLNDPFVVPAAIDVTASVSASHLADMMSMGLDSQLCRKALVLNKGDVSASVEWVFNNLDDNSNIQEEQAEPEVERKVYGCPDQSRANYLLKAVICHKGSSVQSGHYVAFIKKKVKNETKWVLYNDEKIVVADDKTNIEELKKNGYIYLFQRC</sequence>
<protein>
    <recommendedName>
        <fullName evidence="14">Ubiquitin carboxyl-terminal hydrolase</fullName>
        <ecNumber evidence="14">3.4.19.12</ecNumber>
    </recommendedName>
</protein>
<keyword evidence="4 12" id="KW-0479">Metal-binding</keyword>
<comment type="similarity">
    <text evidence="2 14">Belongs to the peptidase C19 family.</text>
</comment>
<dbReference type="PROSITE" id="PS50030">
    <property type="entry name" value="UBA"/>
    <property type="match status" value="2"/>
</dbReference>
<dbReference type="GO" id="GO:0005634">
    <property type="term" value="C:nucleus"/>
    <property type="evidence" value="ECO:0007669"/>
    <property type="project" value="TreeGrafter"/>
</dbReference>
<dbReference type="PROSITE" id="PS00973">
    <property type="entry name" value="USP_2"/>
    <property type="match status" value="1"/>
</dbReference>
<keyword evidence="3 14" id="KW-0645">Protease</keyword>
<evidence type="ECO:0000259" key="15">
    <source>
        <dbReference type="PROSITE" id="PS50030"/>
    </source>
</evidence>
<feature type="domain" description="UBA" evidence="15">
    <location>
        <begin position="629"/>
        <end position="669"/>
    </location>
</feature>
<evidence type="ECO:0000256" key="13">
    <source>
        <dbReference type="PROSITE-ProRule" id="PRU00502"/>
    </source>
</evidence>
<gene>
    <name evidence="18" type="ORF">LANO_0A03158G</name>
</gene>
<reference evidence="19" key="1">
    <citation type="submission" date="2016-03" db="EMBL/GenBank/DDBJ databases">
        <authorList>
            <person name="Devillers Hugo."/>
        </authorList>
    </citation>
    <scope>NUCLEOTIDE SEQUENCE [LARGE SCALE GENOMIC DNA]</scope>
</reference>
<dbReference type="PROSITE" id="PS00972">
    <property type="entry name" value="USP_1"/>
    <property type="match status" value="1"/>
</dbReference>
<name>A0A1G4IP50_9SACH</name>
<dbReference type="SUPFAM" id="SSF46934">
    <property type="entry name" value="UBA-like"/>
    <property type="match status" value="1"/>
</dbReference>
<dbReference type="InterPro" id="IPR018200">
    <property type="entry name" value="USP_CS"/>
</dbReference>
<dbReference type="GO" id="GO:0006508">
    <property type="term" value="P:proteolysis"/>
    <property type="evidence" value="ECO:0007669"/>
    <property type="project" value="UniProtKB-KW"/>
</dbReference>
<evidence type="ECO:0000256" key="2">
    <source>
        <dbReference type="ARBA" id="ARBA00009085"/>
    </source>
</evidence>
<dbReference type="PANTHER" id="PTHR24006">
    <property type="entry name" value="UBIQUITIN CARBOXYL-TERMINAL HYDROLASE"/>
    <property type="match status" value="1"/>
</dbReference>
<evidence type="ECO:0000313" key="18">
    <source>
        <dbReference type="EMBL" id="SCU78494.1"/>
    </source>
</evidence>
<dbReference type="InterPro" id="IPR050164">
    <property type="entry name" value="Peptidase_C19"/>
</dbReference>
<feature type="active site" description="Nucleophile" evidence="11">
    <location>
        <position position="318"/>
    </location>
</feature>
<dbReference type="InterPro" id="IPR015940">
    <property type="entry name" value="UBA"/>
</dbReference>
<dbReference type="OrthoDB" id="361536at2759"/>
<dbReference type="Gene3D" id="3.30.40.10">
    <property type="entry name" value="Zinc/RING finger domain, C3HC4 (zinc finger)"/>
    <property type="match status" value="2"/>
</dbReference>
<accession>A0A1G4IP50</accession>
<keyword evidence="10 12" id="KW-0862">Zinc</keyword>
<keyword evidence="19" id="KW-1185">Reference proteome</keyword>
<organism evidence="18 19">
    <name type="scientific">Lachancea nothofagi CBS 11611</name>
    <dbReference type="NCBI Taxonomy" id="1266666"/>
    <lineage>
        <taxon>Eukaryota</taxon>
        <taxon>Fungi</taxon>
        <taxon>Dikarya</taxon>
        <taxon>Ascomycota</taxon>
        <taxon>Saccharomycotina</taxon>
        <taxon>Saccharomycetes</taxon>
        <taxon>Saccharomycetales</taxon>
        <taxon>Saccharomycetaceae</taxon>
        <taxon>Lachancea</taxon>
    </lineage>
</organism>
<keyword evidence="7 14" id="KW-0833">Ubl conjugation pathway</keyword>
<dbReference type="AlphaFoldDB" id="A0A1G4IP50"/>
<dbReference type="CDD" id="cd02658">
    <property type="entry name" value="Peptidase_C19B"/>
    <property type="match status" value="1"/>
</dbReference>
<evidence type="ECO:0000256" key="3">
    <source>
        <dbReference type="ARBA" id="ARBA00022670"/>
    </source>
</evidence>
<dbReference type="GO" id="GO:0005829">
    <property type="term" value="C:cytosol"/>
    <property type="evidence" value="ECO:0007669"/>
    <property type="project" value="TreeGrafter"/>
</dbReference>
<evidence type="ECO:0000259" key="16">
    <source>
        <dbReference type="PROSITE" id="PS50235"/>
    </source>
</evidence>
<dbReference type="InterPro" id="IPR038765">
    <property type="entry name" value="Papain-like_cys_pep_sf"/>
</dbReference>
<dbReference type="Pfam" id="PF00443">
    <property type="entry name" value="UCH"/>
    <property type="match status" value="1"/>
</dbReference>
<evidence type="ECO:0000256" key="5">
    <source>
        <dbReference type="ARBA" id="ARBA00022737"/>
    </source>
</evidence>